<dbReference type="Proteomes" id="UP000002383">
    <property type="component" value="Chromosome"/>
</dbReference>
<dbReference type="AlphaFoldDB" id="B8GM73"/>
<dbReference type="RefSeq" id="WP_012639135.1">
    <property type="nucleotide sequence ID" value="NC_011901.1"/>
</dbReference>
<dbReference type="eggNOG" id="COG1639">
    <property type="taxonomic scope" value="Bacteria"/>
</dbReference>
<dbReference type="PANTHER" id="PTHR33525">
    <property type="match status" value="1"/>
</dbReference>
<dbReference type="InterPro" id="IPR013976">
    <property type="entry name" value="HDOD"/>
</dbReference>
<dbReference type="Pfam" id="PF08668">
    <property type="entry name" value="HDOD"/>
    <property type="match status" value="1"/>
</dbReference>
<dbReference type="OrthoDB" id="8770724at2"/>
<dbReference type="EMBL" id="CP001339">
    <property type="protein sequence ID" value="ACL73660.1"/>
    <property type="molecule type" value="Genomic_DNA"/>
</dbReference>
<dbReference type="PROSITE" id="PS51833">
    <property type="entry name" value="HDOD"/>
    <property type="match status" value="1"/>
</dbReference>
<evidence type="ECO:0000313" key="3">
    <source>
        <dbReference type="Proteomes" id="UP000002383"/>
    </source>
</evidence>
<dbReference type="PANTHER" id="PTHR33525:SF6">
    <property type="entry name" value="HDOD DOMAIN-CONTAINING PROTEIN"/>
    <property type="match status" value="1"/>
</dbReference>
<dbReference type="SUPFAM" id="SSF109604">
    <property type="entry name" value="HD-domain/PDEase-like"/>
    <property type="match status" value="1"/>
</dbReference>
<gene>
    <name evidence="2" type="ordered locus">Tgr7_2585</name>
</gene>
<protein>
    <submittedName>
        <fullName evidence="2">Putative signal transduction protein</fullName>
    </submittedName>
</protein>
<reference evidence="2 3" key="1">
    <citation type="journal article" date="2011" name="Stand. Genomic Sci.">
        <title>Complete genome sequence of 'Thioalkalivibrio sulfidophilus' HL-EbGr7.</title>
        <authorList>
            <person name="Muyzer G."/>
            <person name="Sorokin D.Y."/>
            <person name="Mavromatis K."/>
            <person name="Lapidus A."/>
            <person name="Clum A."/>
            <person name="Ivanova N."/>
            <person name="Pati A."/>
            <person name="d'Haeseleer P."/>
            <person name="Woyke T."/>
            <person name="Kyrpides N.C."/>
        </authorList>
    </citation>
    <scope>NUCLEOTIDE SEQUENCE [LARGE SCALE GENOMIC DNA]</scope>
    <source>
        <strain evidence="2 3">HL-EbGR7</strain>
    </source>
</reference>
<evidence type="ECO:0000259" key="1">
    <source>
        <dbReference type="PROSITE" id="PS51833"/>
    </source>
</evidence>
<dbReference type="KEGG" id="tgr:Tgr7_2585"/>
<dbReference type="STRING" id="396588.Tgr7_2585"/>
<keyword evidence="3" id="KW-1185">Reference proteome</keyword>
<proteinExistence type="predicted"/>
<name>B8GM73_THISH</name>
<dbReference type="Gene3D" id="1.10.3210.10">
    <property type="entry name" value="Hypothetical protein af1432"/>
    <property type="match status" value="1"/>
</dbReference>
<dbReference type="HOGENOM" id="CLU_836621_0_0_6"/>
<organism evidence="2 3">
    <name type="scientific">Thioalkalivibrio sulfidiphilus (strain HL-EbGR7)</name>
    <dbReference type="NCBI Taxonomy" id="396588"/>
    <lineage>
        <taxon>Bacteria</taxon>
        <taxon>Pseudomonadati</taxon>
        <taxon>Pseudomonadota</taxon>
        <taxon>Gammaproteobacteria</taxon>
        <taxon>Chromatiales</taxon>
        <taxon>Ectothiorhodospiraceae</taxon>
        <taxon>Thioalkalivibrio</taxon>
    </lineage>
</organism>
<feature type="domain" description="HDOD" evidence="1">
    <location>
        <begin position="88"/>
        <end position="278"/>
    </location>
</feature>
<accession>B8GM73</accession>
<dbReference type="InterPro" id="IPR052340">
    <property type="entry name" value="RNase_Y/CdgJ"/>
</dbReference>
<evidence type="ECO:0000313" key="2">
    <source>
        <dbReference type="EMBL" id="ACL73660.1"/>
    </source>
</evidence>
<sequence length="332" mass="35574">MFSWFRRKHKPEPEGFTLTAARAQAPESGAAPAAAAVPEDAEIQLRYLARLFRAAVDADAALREDEAAWLRQRDEELRSRHASLLEQVPRLPSLMPRLLAAINDPGKGNARALAALLETDPVFAANVLGVVNGPALRVRREPIESLEQAVVILGLSGMREVIAAAAISPIVNFNRDRRLDGEAVKGLWSQSLDVAMAMRLAASRTGSAHGFALYLAGLTHASGLMALLRGVGSLTAAVPSGAFLSGLESLSRRYTVAIVRHWGLPEHTAHVLSCRTGARCSHPEAAMLEQAVSLMRACVLAQAGLLDQARLAALRQRLPDYAEGWCQGAAHG</sequence>